<feature type="compositionally biased region" description="Low complexity" evidence="1">
    <location>
        <begin position="145"/>
        <end position="155"/>
    </location>
</feature>
<gene>
    <name evidence="2" type="ORF">SPIL2461_LOCUS13558</name>
</gene>
<sequence length="174" mass="20002">MQGKVGGSSAINCTRFHVDISRGWMKFKLVYRKKMEEHQKRKDQQIWAARFMSEKLTKLGKQKAKEIDDVREGVITRIQQRFRSYREDMIFDRTYPLTSQMMKMVQQAKVGQVVDCSMQTVSADDVATLSLKVNADRKKETEPPADSNATTNSNNNKEDKVLCDDKEIIGSEMA</sequence>
<dbReference type="EMBL" id="CAJNIZ010029757">
    <property type="protein sequence ID" value="CAE7518544.1"/>
    <property type="molecule type" value="Genomic_DNA"/>
</dbReference>
<comment type="caution">
    <text evidence="2">The sequence shown here is derived from an EMBL/GenBank/DDBJ whole genome shotgun (WGS) entry which is preliminary data.</text>
</comment>
<accession>A0A812T6A8</accession>
<name>A0A812T6A8_SYMPI</name>
<proteinExistence type="predicted"/>
<evidence type="ECO:0000313" key="2">
    <source>
        <dbReference type="EMBL" id="CAE7518544.1"/>
    </source>
</evidence>
<dbReference type="Proteomes" id="UP000649617">
    <property type="component" value="Unassembled WGS sequence"/>
</dbReference>
<dbReference type="AlphaFoldDB" id="A0A812T6A8"/>
<feature type="compositionally biased region" description="Basic and acidic residues" evidence="1">
    <location>
        <begin position="156"/>
        <end position="174"/>
    </location>
</feature>
<reference evidence="2" key="1">
    <citation type="submission" date="2021-02" db="EMBL/GenBank/DDBJ databases">
        <authorList>
            <person name="Dougan E. K."/>
            <person name="Rhodes N."/>
            <person name="Thang M."/>
            <person name="Chan C."/>
        </authorList>
    </citation>
    <scope>NUCLEOTIDE SEQUENCE</scope>
</reference>
<evidence type="ECO:0000256" key="1">
    <source>
        <dbReference type="SAM" id="MobiDB-lite"/>
    </source>
</evidence>
<feature type="region of interest" description="Disordered" evidence="1">
    <location>
        <begin position="135"/>
        <end position="174"/>
    </location>
</feature>
<organism evidence="2 3">
    <name type="scientific">Symbiodinium pilosum</name>
    <name type="common">Dinoflagellate</name>
    <dbReference type="NCBI Taxonomy" id="2952"/>
    <lineage>
        <taxon>Eukaryota</taxon>
        <taxon>Sar</taxon>
        <taxon>Alveolata</taxon>
        <taxon>Dinophyceae</taxon>
        <taxon>Suessiales</taxon>
        <taxon>Symbiodiniaceae</taxon>
        <taxon>Symbiodinium</taxon>
    </lineage>
</organism>
<keyword evidence="3" id="KW-1185">Reference proteome</keyword>
<protein>
    <submittedName>
        <fullName evidence="2">Uncharacterized protein</fullName>
    </submittedName>
</protein>
<dbReference type="OrthoDB" id="443667at2759"/>
<evidence type="ECO:0000313" key="3">
    <source>
        <dbReference type="Proteomes" id="UP000649617"/>
    </source>
</evidence>